<dbReference type="EMBL" id="JAENGY010001568">
    <property type="protein sequence ID" value="KAG6948384.1"/>
    <property type="molecule type" value="Genomic_DNA"/>
</dbReference>
<protein>
    <submittedName>
        <fullName evidence="1">Uncharacterized protein</fullName>
    </submittedName>
</protein>
<keyword evidence="2" id="KW-1185">Reference proteome</keyword>
<gene>
    <name evidence="1" type="ORF">JG688_00015120</name>
</gene>
<dbReference type="Proteomes" id="UP000709295">
    <property type="component" value="Unassembled WGS sequence"/>
</dbReference>
<proteinExistence type="predicted"/>
<evidence type="ECO:0000313" key="2">
    <source>
        <dbReference type="Proteomes" id="UP000709295"/>
    </source>
</evidence>
<name>A0A8J5MDK8_9STRA</name>
<organism evidence="1 2">
    <name type="scientific">Phytophthora aleatoria</name>
    <dbReference type="NCBI Taxonomy" id="2496075"/>
    <lineage>
        <taxon>Eukaryota</taxon>
        <taxon>Sar</taxon>
        <taxon>Stramenopiles</taxon>
        <taxon>Oomycota</taxon>
        <taxon>Peronosporomycetes</taxon>
        <taxon>Peronosporales</taxon>
        <taxon>Peronosporaceae</taxon>
        <taxon>Phytophthora</taxon>
    </lineage>
</organism>
<comment type="caution">
    <text evidence="1">The sequence shown here is derived from an EMBL/GenBank/DDBJ whole genome shotgun (WGS) entry which is preliminary data.</text>
</comment>
<sequence>DSDSQELEELCEAVDSPFRANKDDDEEVPGSEILGPSLLIREQRTRAAQLYKNVVSWSLRYAHLDEMPENWWIADVDKCVRECKYYLKFKTCCHILVGRKAKKLGRPATDDKTVQVPDGRPPLASRALDVQFTLCPDT</sequence>
<dbReference type="AlphaFoldDB" id="A0A8J5MDK8"/>
<evidence type="ECO:0000313" key="1">
    <source>
        <dbReference type="EMBL" id="KAG6948384.1"/>
    </source>
</evidence>
<feature type="non-terminal residue" evidence="1">
    <location>
        <position position="138"/>
    </location>
</feature>
<reference evidence="1" key="1">
    <citation type="submission" date="2021-01" db="EMBL/GenBank/DDBJ databases">
        <title>Phytophthora aleatoria, a newly-described species from Pinus radiata is distinct from Phytophthora cactorum isolates based on comparative genomics.</title>
        <authorList>
            <person name="Mcdougal R."/>
            <person name="Panda P."/>
            <person name="Williams N."/>
            <person name="Studholme D.J."/>
        </authorList>
    </citation>
    <scope>NUCLEOTIDE SEQUENCE</scope>
    <source>
        <strain evidence="1">NZFS 4037</strain>
    </source>
</reference>
<accession>A0A8J5MDK8</accession>